<proteinExistence type="predicted"/>
<dbReference type="SUPFAM" id="SSF53092">
    <property type="entry name" value="Creatinase/prolidase N-terminal domain"/>
    <property type="match status" value="1"/>
</dbReference>
<feature type="domain" description="Peptidase M24" evidence="1">
    <location>
        <begin position="160"/>
        <end position="376"/>
    </location>
</feature>
<dbReference type="Pfam" id="PF00557">
    <property type="entry name" value="Peptidase_M24"/>
    <property type="match status" value="1"/>
</dbReference>
<dbReference type="Gene3D" id="3.40.350.10">
    <property type="entry name" value="Creatinase/prolidase N-terminal domain"/>
    <property type="match status" value="1"/>
</dbReference>
<organism evidence="2 3">
    <name type="scientific">Rubinisphaera brasiliensis (strain ATCC 49424 / DSM 5305 / JCM 21570 / IAM 15109 / NBRC 103401 / IFAM 1448)</name>
    <name type="common">Planctomyces brasiliensis</name>
    <dbReference type="NCBI Taxonomy" id="756272"/>
    <lineage>
        <taxon>Bacteria</taxon>
        <taxon>Pseudomonadati</taxon>
        <taxon>Planctomycetota</taxon>
        <taxon>Planctomycetia</taxon>
        <taxon>Planctomycetales</taxon>
        <taxon>Planctomycetaceae</taxon>
        <taxon>Rubinisphaera</taxon>
    </lineage>
</organism>
<dbReference type="eggNOG" id="COG0006">
    <property type="taxonomic scope" value="Bacteria"/>
</dbReference>
<dbReference type="Proteomes" id="UP000006860">
    <property type="component" value="Chromosome"/>
</dbReference>
<dbReference type="HOGENOM" id="CLU_056320_0_0_0"/>
<dbReference type="AlphaFoldDB" id="F0SP15"/>
<keyword evidence="3" id="KW-1185">Reference proteome</keyword>
<dbReference type="KEGG" id="pbs:Plabr_3521"/>
<dbReference type="PANTHER" id="PTHR46112:SF3">
    <property type="entry name" value="AMINOPEPTIDASE YPDF"/>
    <property type="match status" value="1"/>
</dbReference>
<dbReference type="InterPro" id="IPR029149">
    <property type="entry name" value="Creatin/AminoP/Spt16_N"/>
</dbReference>
<gene>
    <name evidence="2" type="ordered locus">Plabr_3521</name>
</gene>
<dbReference type="RefSeq" id="WP_013629837.1">
    <property type="nucleotide sequence ID" value="NC_015174.1"/>
</dbReference>
<accession>F0SP15</accession>
<name>F0SP15_RUBBR</name>
<dbReference type="InterPro" id="IPR050659">
    <property type="entry name" value="Peptidase_M24B"/>
</dbReference>
<dbReference type="SUPFAM" id="SSF55920">
    <property type="entry name" value="Creatinase/aminopeptidase"/>
    <property type="match status" value="1"/>
</dbReference>
<dbReference type="InterPro" id="IPR036005">
    <property type="entry name" value="Creatinase/aminopeptidase-like"/>
</dbReference>
<dbReference type="InterPro" id="IPR000994">
    <property type="entry name" value="Pept_M24"/>
</dbReference>
<dbReference type="Gene3D" id="3.90.230.10">
    <property type="entry name" value="Creatinase/methionine aminopeptidase superfamily"/>
    <property type="match status" value="1"/>
</dbReference>
<dbReference type="OrthoDB" id="9806388at2"/>
<protein>
    <submittedName>
        <fullName evidence="2">Peptidase M24</fullName>
    </submittedName>
</protein>
<sequence>MPSAERVAQIQQRLQEHGLDAWLLYDFRGTNPLARTVLELTGRPAGSRRWFYLIPAEGAPLQLLHAIETDSLEGLPGEARIYRSWRSLHEALKDFLAPYSTVAMEYSAKANNPYVSRVDAGTIELIRSCDVDVVSSGDLVQYFDSHVTDAAWRSHLEADKVTTSAFDLAWEYVTEQVKKHGGVSEVDVQKKILEHFAAHDMETYAPPTVARPPHNRLPHYETGSGDDTLIRSGDLLMIDLWCKQTKPGALYSDLTRMAFLGAEVPDKYASIFSILVAARDAGIRCVEEAFQAGRTLQGWEIDRTVREVIEQAGYGDAFLHRTGHSLGTEVHGNGAHLDDLEMHEDRQILPASLFTIEPGIYLNEFGMRTEVDVFVDAAGKVQVTGGPVQYEIRCLPC</sequence>
<dbReference type="EMBL" id="CP002546">
    <property type="protein sequence ID" value="ADY61118.1"/>
    <property type="molecule type" value="Genomic_DNA"/>
</dbReference>
<evidence type="ECO:0000313" key="2">
    <source>
        <dbReference type="EMBL" id="ADY61118.1"/>
    </source>
</evidence>
<dbReference type="PANTHER" id="PTHR46112">
    <property type="entry name" value="AMINOPEPTIDASE"/>
    <property type="match status" value="1"/>
</dbReference>
<evidence type="ECO:0000313" key="3">
    <source>
        <dbReference type="Proteomes" id="UP000006860"/>
    </source>
</evidence>
<evidence type="ECO:0000259" key="1">
    <source>
        <dbReference type="Pfam" id="PF00557"/>
    </source>
</evidence>
<dbReference type="STRING" id="756272.Plabr_3521"/>
<reference evidence="3" key="1">
    <citation type="submission" date="2011-02" db="EMBL/GenBank/DDBJ databases">
        <title>The complete genome of Planctomyces brasiliensis DSM 5305.</title>
        <authorList>
            <person name="Lucas S."/>
            <person name="Copeland A."/>
            <person name="Lapidus A."/>
            <person name="Bruce D."/>
            <person name="Goodwin L."/>
            <person name="Pitluck S."/>
            <person name="Kyrpides N."/>
            <person name="Mavromatis K."/>
            <person name="Pagani I."/>
            <person name="Ivanova N."/>
            <person name="Ovchinnikova G."/>
            <person name="Lu M."/>
            <person name="Detter J.C."/>
            <person name="Han C."/>
            <person name="Land M."/>
            <person name="Hauser L."/>
            <person name="Markowitz V."/>
            <person name="Cheng J.-F."/>
            <person name="Hugenholtz P."/>
            <person name="Woyke T."/>
            <person name="Wu D."/>
            <person name="Tindall B."/>
            <person name="Pomrenke H.G."/>
            <person name="Brambilla E."/>
            <person name="Klenk H.-P."/>
            <person name="Eisen J.A."/>
        </authorList>
    </citation>
    <scope>NUCLEOTIDE SEQUENCE [LARGE SCALE GENOMIC DNA]</scope>
    <source>
        <strain evidence="3">ATCC 49424 / DSM 5305 / JCM 21570 / NBRC 103401 / IFAM 1448</strain>
    </source>
</reference>